<evidence type="ECO:0000256" key="4">
    <source>
        <dbReference type="ARBA" id="ARBA00022970"/>
    </source>
</evidence>
<dbReference type="PANTHER" id="PTHR30086">
    <property type="entry name" value="ARGININE EXPORTER PROTEIN ARGO"/>
    <property type="match status" value="1"/>
</dbReference>
<feature type="transmembrane region" description="Helical" evidence="7">
    <location>
        <begin position="45"/>
        <end position="69"/>
    </location>
</feature>
<keyword evidence="3 7" id="KW-0812">Transmembrane</keyword>
<name>A0A742UL11_SALER</name>
<evidence type="ECO:0000256" key="6">
    <source>
        <dbReference type="ARBA" id="ARBA00023136"/>
    </source>
</evidence>
<keyword evidence="2" id="KW-1003">Cell membrane</keyword>
<dbReference type="GO" id="GO:0005886">
    <property type="term" value="C:plasma membrane"/>
    <property type="evidence" value="ECO:0007669"/>
    <property type="project" value="UniProtKB-SubCell"/>
</dbReference>
<dbReference type="GO" id="GO:0015171">
    <property type="term" value="F:amino acid transmembrane transporter activity"/>
    <property type="evidence" value="ECO:0007669"/>
    <property type="project" value="TreeGrafter"/>
</dbReference>
<sequence length="218" mass="23609">MTDIGITMTGLFGLVITSSIIIAIPGPSIMLFISQVMMDGKGHALRGVLGNAIGMVIIALLLSIGLGSLISESEVALLLLRTTGGIALFFIGLQYIKKSIPASKDKPSHKKRPLLTGIIVSVTNPKSFIMFGTIVPGFLSQKVENPTAVLLFYSLIPILLGLFIDYLWVSVAHSLRNRALSESKNIRRISIIGGMLIIITGIILIYESASTFFHIFYF</sequence>
<proteinExistence type="predicted"/>
<dbReference type="Pfam" id="PF01810">
    <property type="entry name" value="LysE"/>
    <property type="match status" value="1"/>
</dbReference>
<evidence type="ECO:0000256" key="3">
    <source>
        <dbReference type="ARBA" id="ARBA00022692"/>
    </source>
</evidence>
<evidence type="ECO:0000313" key="8">
    <source>
        <dbReference type="EMBL" id="HAF1616336.1"/>
    </source>
</evidence>
<reference evidence="8" key="1">
    <citation type="journal article" date="2018" name="Genome Biol.">
        <title>SKESA: strategic k-mer extension for scrupulous assemblies.</title>
        <authorList>
            <person name="Souvorov A."/>
            <person name="Agarwala R."/>
            <person name="Lipman D.J."/>
        </authorList>
    </citation>
    <scope>NUCLEOTIDE SEQUENCE</scope>
    <source>
        <strain evidence="8">MA.03-3818</strain>
    </source>
</reference>
<evidence type="ECO:0000256" key="5">
    <source>
        <dbReference type="ARBA" id="ARBA00022989"/>
    </source>
</evidence>
<feature type="transmembrane region" description="Helical" evidence="7">
    <location>
        <begin position="114"/>
        <end position="138"/>
    </location>
</feature>
<feature type="transmembrane region" description="Helical" evidence="7">
    <location>
        <begin position="75"/>
        <end position="93"/>
    </location>
</feature>
<feature type="transmembrane region" description="Helical" evidence="7">
    <location>
        <begin position="150"/>
        <end position="169"/>
    </location>
</feature>
<evidence type="ECO:0000256" key="7">
    <source>
        <dbReference type="SAM" id="Phobius"/>
    </source>
</evidence>
<organism evidence="8">
    <name type="scientific">Salmonella enterica</name>
    <name type="common">Salmonella choleraesuis</name>
    <dbReference type="NCBI Taxonomy" id="28901"/>
    <lineage>
        <taxon>Bacteria</taxon>
        <taxon>Pseudomonadati</taxon>
        <taxon>Pseudomonadota</taxon>
        <taxon>Gammaproteobacteria</taxon>
        <taxon>Enterobacterales</taxon>
        <taxon>Enterobacteriaceae</taxon>
        <taxon>Salmonella</taxon>
    </lineage>
</organism>
<accession>A0A742UL11</accession>
<keyword evidence="5 7" id="KW-1133">Transmembrane helix</keyword>
<dbReference type="InterPro" id="IPR001123">
    <property type="entry name" value="LeuE-type"/>
</dbReference>
<dbReference type="PANTHER" id="PTHR30086:SF20">
    <property type="entry name" value="ARGININE EXPORTER PROTEIN ARGO-RELATED"/>
    <property type="match status" value="1"/>
</dbReference>
<comment type="caution">
    <text evidence="8">The sequence shown here is derived from an EMBL/GenBank/DDBJ whole genome shotgun (WGS) entry which is preliminary data.</text>
</comment>
<keyword evidence="6 7" id="KW-0472">Membrane</keyword>
<evidence type="ECO:0000256" key="1">
    <source>
        <dbReference type="ARBA" id="ARBA00004651"/>
    </source>
</evidence>
<feature type="transmembrane region" description="Helical" evidence="7">
    <location>
        <begin position="12"/>
        <end position="33"/>
    </location>
</feature>
<evidence type="ECO:0000256" key="2">
    <source>
        <dbReference type="ARBA" id="ARBA00022475"/>
    </source>
</evidence>
<dbReference type="EMBL" id="DAAUKO010000030">
    <property type="protein sequence ID" value="HAF1616336.1"/>
    <property type="molecule type" value="Genomic_DNA"/>
</dbReference>
<reference evidence="8" key="2">
    <citation type="submission" date="2020-02" db="EMBL/GenBank/DDBJ databases">
        <authorList>
            <consortium name="NCBI Pathogen Detection Project"/>
        </authorList>
    </citation>
    <scope>NUCLEOTIDE SEQUENCE</scope>
    <source>
        <strain evidence="8">MA.03-3818</strain>
    </source>
</reference>
<keyword evidence="4" id="KW-0029">Amino-acid transport</keyword>
<gene>
    <name evidence="8" type="ORF">G9B49_005412</name>
</gene>
<feature type="transmembrane region" description="Helical" evidence="7">
    <location>
        <begin position="189"/>
        <end position="217"/>
    </location>
</feature>
<comment type="subcellular location">
    <subcellularLocation>
        <location evidence="1">Cell membrane</location>
        <topology evidence="1">Multi-pass membrane protein</topology>
    </subcellularLocation>
</comment>
<protein>
    <submittedName>
        <fullName evidence="8">LysE family translocator</fullName>
    </submittedName>
</protein>
<dbReference type="AlphaFoldDB" id="A0A742UL11"/>
<keyword evidence="4" id="KW-0813">Transport</keyword>